<organism evidence="2 3">
    <name type="scientific">Rivibacter subsaxonicus</name>
    <dbReference type="NCBI Taxonomy" id="457575"/>
    <lineage>
        <taxon>Bacteria</taxon>
        <taxon>Pseudomonadati</taxon>
        <taxon>Pseudomonadota</taxon>
        <taxon>Betaproteobacteria</taxon>
        <taxon>Burkholderiales</taxon>
        <taxon>Rivibacter</taxon>
    </lineage>
</organism>
<feature type="transmembrane region" description="Helical" evidence="1">
    <location>
        <begin position="40"/>
        <end position="58"/>
    </location>
</feature>
<dbReference type="AlphaFoldDB" id="A0A4Q7V4K1"/>
<gene>
    <name evidence="2" type="ORF">EV670_3707</name>
</gene>
<sequence length="163" mass="17414">MIYGLTPLGVIHTAISLVALASGFWALARDKQIEPGTGLGKLYLVTTFLTAATGLGIFEHGGFGPPHVLSILTLLALAVGMVAATSSRFGRASPYVQLVAFSSTFLFHMIPGFTETLTRLPLDAPVLASAEAPQFKPLYAALFVLFGIGLTLQIRWLRARQRA</sequence>
<dbReference type="RefSeq" id="WP_130434947.1">
    <property type="nucleotide sequence ID" value="NZ_SHKP01000011.1"/>
</dbReference>
<comment type="caution">
    <text evidence="2">The sequence shown here is derived from an EMBL/GenBank/DDBJ whole genome shotgun (WGS) entry which is preliminary data.</text>
</comment>
<keyword evidence="1" id="KW-0472">Membrane</keyword>
<keyword evidence="1" id="KW-1133">Transmembrane helix</keyword>
<proteinExistence type="predicted"/>
<protein>
    <recommendedName>
        <fullName evidence="4">DUF2306 domain-containing protein</fullName>
    </recommendedName>
</protein>
<name>A0A4Q7V4K1_9BURK</name>
<evidence type="ECO:0000256" key="1">
    <source>
        <dbReference type="SAM" id="Phobius"/>
    </source>
</evidence>
<feature type="transmembrane region" description="Helical" evidence="1">
    <location>
        <begin position="95"/>
        <end position="113"/>
    </location>
</feature>
<reference evidence="2 3" key="1">
    <citation type="submission" date="2019-02" db="EMBL/GenBank/DDBJ databases">
        <title>Genomic Encyclopedia of Type Strains, Phase IV (KMG-IV): sequencing the most valuable type-strain genomes for metagenomic binning, comparative biology and taxonomic classification.</title>
        <authorList>
            <person name="Goeker M."/>
        </authorList>
    </citation>
    <scope>NUCLEOTIDE SEQUENCE [LARGE SCALE GENOMIC DNA]</scope>
    <source>
        <strain evidence="2 3">DSM 19570</strain>
    </source>
</reference>
<dbReference type="Proteomes" id="UP000293671">
    <property type="component" value="Unassembled WGS sequence"/>
</dbReference>
<evidence type="ECO:0000313" key="2">
    <source>
        <dbReference type="EMBL" id="RZT91436.1"/>
    </source>
</evidence>
<evidence type="ECO:0000313" key="3">
    <source>
        <dbReference type="Proteomes" id="UP000293671"/>
    </source>
</evidence>
<accession>A0A4Q7V4K1</accession>
<dbReference type="EMBL" id="SHKP01000011">
    <property type="protein sequence ID" value="RZT91436.1"/>
    <property type="molecule type" value="Genomic_DNA"/>
</dbReference>
<keyword evidence="1" id="KW-0812">Transmembrane</keyword>
<feature type="transmembrane region" description="Helical" evidence="1">
    <location>
        <begin position="138"/>
        <end position="157"/>
    </location>
</feature>
<feature type="transmembrane region" description="Helical" evidence="1">
    <location>
        <begin position="6"/>
        <end position="28"/>
    </location>
</feature>
<feature type="transmembrane region" description="Helical" evidence="1">
    <location>
        <begin position="64"/>
        <end position="83"/>
    </location>
</feature>
<keyword evidence="3" id="KW-1185">Reference proteome</keyword>
<evidence type="ECO:0008006" key="4">
    <source>
        <dbReference type="Google" id="ProtNLM"/>
    </source>
</evidence>
<dbReference type="OrthoDB" id="713921at2"/>